<dbReference type="OMA" id="TERNICY"/>
<dbReference type="PANTHER" id="PTHR46609:SF8">
    <property type="entry name" value="YQAJ VIRAL RECOMBINASE DOMAIN-CONTAINING PROTEIN"/>
    <property type="match status" value="1"/>
</dbReference>
<evidence type="ECO:0000313" key="3">
    <source>
        <dbReference type="EMBL" id="KFM81495.1"/>
    </source>
</evidence>
<dbReference type="Pfam" id="PF09588">
    <property type="entry name" value="YqaJ"/>
    <property type="match status" value="1"/>
</dbReference>
<evidence type="ECO:0000259" key="2">
    <source>
        <dbReference type="Pfam" id="PF09588"/>
    </source>
</evidence>
<dbReference type="InterPro" id="IPR011604">
    <property type="entry name" value="PDDEXK-like_dom_sf"/>
</dbReference>
<evidence type="ECO:0000256" key="1">
    <source>
        <dbReference type="SAM" id="MobiDB-lite"/>
    </source>
</evidence>
<feature type="compositionally biased region" description="Basic and acidic residues" evidence="1">
    <location>
        <begin position="173"/>
        <end position="184"/>
    </location>
</feature>
<sequence>MHIGKNIRQCGLFIDPKYPFLCTSPDGLIDENGLLEIKCPFMARFSADLSDFFSKPNSVGLRMDAENRLYLPKSHRYYYQIQGQLAITERNWCDLYIWSKADAVTLRIPVDKTFWISLIPKLEKFYVNCILPELVDPRAPRKMPLREPKYITEARAHNENLKQATASVKRKRTQDEREMEVPEADKIISSSKKNITEKRIRKPKIIFDL</sequence>
<dbReference type="SUPFAM" id="SSF52980">
    <property type="entry name" value="Restriction endonuclease-like"/>
    <property type="match status" value="1"/>
</dbReference>
<gene>
    <name evidence="3" type="ORF">X975_06488</name>
</gene>
<dbReference type="OrthoDB" id="6155932at2759"/>
<dbReference type="AlphaFoldDB" id="A0A087UVV6"/>
<feature type="domain" description="YqaJ viral recombinase" evidence="2">
    <location>
        <begin position="6"/>
        <end position="90"/>
    </location>
</feature>
<feature type="region of interest" description="Disordered" evidence="1">
    <location>
        <begin position="164"/>
        <end position="184"/>
    </location>
</feature>
<protein>
    <recommendedName>
        <fullName evidence="2">YqaJ viral recombinase domain-containing protein</fullName>
    </recommendedName>
</protein>
<dbReference type="InterPro" id="IPR011335">
    <property type="entry name" value="Restrct_endonuc-II-like"/>
</dbReference>
<dbReference type="InterPro" id="IPR019080">
    <property type="entry name" value="YqaJ_viral_recombinase"/>
</dbReference>
<name>A0A087UVV6_STEMI</name>
<dbReference type="Gene3D" id="3.90.320.10">
    <property type="match status" value="1"/>
</dbReference>
<reference evidence="3 4" key="1">
    <citation type="submission" date="2013-11" db="EMBL/GenBank/DDBJ databases">
        <title>Genome sequencing of Stegodyphus mimosarum.</title>
        <authorList>
            <person name="Bechsgaard J."/>
        </authorList>
    </citation>
    <scope>NUCLEOTIDE SEQUENCE [LARGE SCALE GENOMIC DNA]</scope>
</reference>
<dbReference type="CDD" id="cd22343">
    <property type="entry name" value="PDDEXK_lambda_exonuclease-like"/>
    <property type="match status" value="1"/>
</dbReference>
<dbReference type="InterPro" id="IPR051703">
    <property type="entry name" value="NF-kappa-B_Signaling_Reg"/>
</dbReference>
<organism evidence="3 4">
    <name type="scientific">Stegodyphus mimosarum</name>
    <name type="common">African social velvet spider</name>
    <dbReference type="NCBI Taxonomy" id="407821"/>
    <lineage>
        <taxon>Eukaryota</taxon>
        <taxon>Metazoa</taxon>
        <taxon>Ecdysozoa</taxon>
        <taxon>Arthropoda</taxon>
        <taxon>Chelicerata</taxon>
        <taxon>Arachnida</taxon>
        <taxon>Araneae</taxon>
        <taxon>Araneomorphae</taxon>
        <taxon>Entelegynae</taxon>
        <taxon>Eresoidea</taxon>
        <taxon>Eresidae</taxon>
        <taxon>Stegodyphus</taxon>
    </lineage>
</organism>
<dbReference type="PANTHER" id="PTHR46609">
    <property type="entry name" value="EXONUCLEASE, PHAGE-TYPE/RECB, C-TERMINAL DOMAIN-CONTAINING PROTEIN"/>
    <property type="match status" value="1"/>
</dbReference>
<feature type="non-terminal residue" evidence="3">
    <location>
        <position position="209"/>
    </location>
</feature>
<dbReference type="Proteomes" id="UP000054359">
    <property type="component" value="Unassembled WGS sequence"/>
</dbReference>
<proteinExistence type="predicted"/>
<dbReference type="EMBL" id="KK121899">
    <property type="protein sequence ID" value="KFM81495.1"/>
    <property type="molecule type" value="Genomic_DNA"/>
</dbReference>
<accession>A0A087UVV6</accession>
<dbReference type="STRING" id="407821.A0A087UVV6"/>
<dbReference type="GO" id="GO:0006281">
    <property type="term" value="P:DNA repair"/>
    <property type="evidence" value="ECO:0007669"/>
    <property type="project" value="UniProtKB-ARBA"/>
</dbReference>
<evidence type="ECO:0000313" key="4">
    <source>
        <dbReference type="Proteomes" id="UP000054359"/>
    </source>
</evidence>
<keyword evidence="4" id="KW-1185">Reference proteome</keyword>